<dbReference type="Proteomes" id="UP001576774">
    <property type="component" value="Unassembled WGS sequence"/>
</dbReference>
<comment type="caution">
    <text evidence="1">The sequence shown here is derived from an EMBL/GenBank/DDBJ whole genome shotgun (WGS) entry which is preliminary data.</text>
</comment>
<organism evidence="1 2">
    <name type="scientific">Floridaenema aerugineum BLCC-F46</name>
    <dbReference type="NCBI Taxonomy" id="3153654"/>
    <lineage>
        <taxon>Bacteria</taxon>
        <taxon>Bacillati</taxon>
        <taxon>Cyanobacteriota</taxon>
        <taxon>Cyanophyceae</taxon>
        <taxon>Oscillatoriophycideae</taxon>
        <taxon>Aerosakkonematales</taxon>
        <taxon>Aerosakkonemataceae</taxon>
        <taxon>Floridanema</taxon>
        <taxon>Floridanema aerugineum</taxon>
    </lineage>
</organism>
<reference evidence="1 2" key="1">
    <citation type="submission" date="2024-09" db="EMBL/GenBank/DDBJ databases">
        <title>Floridaenema gen nov. (Aerosakkonemataceae, Aerosakkonematales ord. nov., Cyanobacteria) from benthic tropical and subtropical fresh waters, with the description of four new species.</title>
        <authorList>
            <person name="Moretto J.A."/>
            <person name="Berthold D.E."/>
            <person name="Lefler F.W."/>
            <person name="Huang I.-S."/>
            <person name="Laughinghouse H. IV."/>
        </authorList>
    </citation>
    <scope>NUCLEOTIDE SEQUENCE [LARGE SCALE GENOMIC DNA]</scope>
    <source>
        <strain evidence="1 2">BLCC-F46</strain>
    </source>
</reference>
<dbReference type="RefSeq" id="WP_413275144.1">
    <property type="nucleotide sequence ID" value="NZ_JBHFNQ010000260.1"/>
</dbReference>
<keyword evidence="2" id="KW-1185">Reference proteome</keyword>
<proteinExistence type="predicted"/>
<protein>
    <recommendedName>
        <fullName evidence="3">DUF2281 domain-containing protein</fullName>
    </recommendedName>
</protein>
<accession>A0ABV4XI24</accession>
<name>A0ABV4XI24_9CYAN</name>
<evidence type="ECO:0000313" key="2">
    <source>
        <dbReference type="Proteomes" id="UP001576774"/>
    </source>
</evidence>
<gene>
    <name evidence="1" type="ORF">ACE1CC_35515</name>
</gene>
<dbReference type="EMBL" id="JBHFNQ010000260">
    <property type="protein sequence ID" value="MFB2882186.1"/>
    <property type="molecule type" value="Genomic_DNA"/>
</dbReference>
<evidence type="ECO:0008006" key="3">
    <source>
        <dbReference type="Google" id="ProtNLM"/>
    </source>
</evidence>
<sequence>MTQEMRQEIVKLARELPDELLAEALVFLQTLTQEAQKTQPDNSATIEQSEFDKAMQIYKQGSEKYKNALRELA</sequence>
<evidence type="ECO:0000313" key="1">
    <source>
        <dbReference type="EMBL" id="MFB2882186.1"/>
    </source>
</evidence>